<organism evidence="1 2">
    <name type="scientific">Talaromyces stipitatus (strain ATCC 10500 / CBS 375.48 / QM 6759 / NRRL 1006)</name>
    <name type="common">Penicillium stipitatum</name>
    <dbReference type="NCBI Taxonomy" id="441959"/>
    <lineage>
        <taxon>Eukaryota</taxon>
        <taxon>Fungi</taxon>
        <taxon>Dikarya</taxon>
        <taxon>Ascomycota</taxon>
        <taxon>Pezizomycotina</taxon>
        <taxon>Eurotiomycetes</taxon>
        <taxon>Eurotiomycetidae</taxon>
        <taxon>Eurotiales</taxon>
        <taxon>Trichocomaceae</taxon>
        <taxon>Talaromyces</taxon>
        <taxon>Talaromyces sect. Talaromyces</taxon>
    </lineage>
</organism>
<keyword evidence="2" id="KW-1185">Reference proteome</keyword>
<dbReference type="RefSeq" id="XP_002480850.1">
    <property type="nucleotide sequence ID" value="XM_002480805.1"/>
</dbReference>
<reference evidence="2" key="1">
    <citation type="journal article" date="2015" name="Genome Announc.">
        <title>Genome sequence of the AIDS-associated pathogen Penicillium marneffei (ATCC18224) and its near taxonomic relative Talaromyces stipitatus (ATCC10500).</title>
        <authorList>
            <person name="Nierman W.C."/>
            <person name="Fedorova-Abrams N.D."/>
            <person name="Andrianopoulos A."/>
        </authorList>
    </citation>
    <scope>NUCLEOTIDE SEQUENCE [LARGE SCALE GENOMIC DNA]</scope>
    <source>
        <strain evidence="2">ATCC 10500 / CBS 375.48 / QM 6759 / NRRL 1006</strain>
    </source>
</reference>
<accession>B8M8A3</accession>
<name>B8M8A3_TALSN</name>
<proteinExistence type="predicted"/>
<dbReference type="OrthoDB" id="163438at2759"/>
<dbReference type="AlphaFoldDB" id="B8M8A3"/>
<sequence length="160" mass="18706">MLFHIVLADQDAWFSTLHITALNTAHTLAEASQRIKYKDIDKHLYKPDSYTNVVRNLSGLFFVIREDYVYFIHPTAREFLLINNGSSDRRANHQWKGRVNMEYAHGLMWSICLSFLPLCPDHLVETVTKAVEPWTAKQPEKETKVLKRLNYPLCMQERIA</sequence>
<gene>
    <name evidence="1" type="ORF">TSTA_036420</name>
</gene>
<evidence type="ECO:0000313" key="2">
    <source>
        <dbReference type="Proteomes" id="UP000001745"/>
    </source>
</evidence>
<dbReference type="VEuPathDB" id="FungiDB:TSTA_036420"/>
<dbReference type="InParanoid" id="B8M8A3"/>
<protein>
    <submittedName>
        <fullName evidence="1">Uncharacterized protein</fullName>
    </submittedName>
</protein>
<dbReference type="EMBL" id="EQ962654">
    <property type="protein sequence ID" value="EED20416.1"/>
    <property type="molecule type" value="Genomic_DNA"/>
</dbReference>
<dbReference type="GeneID" id="8101913"/>
<evidence type="ECO:0000313" key="1">
    <source>
        <dbReference type="EMBL" id="EED20416.1"/>
    </source>
</evidence>
<dbReference type="PhylomeDB" id="B8M8A3"/>
<dbReference type="HOGENOM" id="CLU_1653310_0_0_1"/>
<dbReference type="Proteomes" id="UP000001745">
    <property type="component" value="Unassembled WGS sequence"/>
</dbReference>